<protein>
    <submittedName>
        <fullName evidence="3">Acyl-CoA thioesterase</fullName>
    </submittedName>
</protein>
<dbReference type="InterPro" id="IPR029069">
    <property type="entry name" value="HotDog_dom_sf"/>
</dbReference>
<dbReference type="InterPro" id="IPR052389">
    <property type="entry name" value="Sec_Metab_Biosynth-Assoc"/>
</dbReference>
<dbReference type="Gene3D" id="2.40.160.210">
    <property type="entry name" value="Acyl-CoA thioesterase, double hotdog domain"/>
    <property type="match status" value="1"/>
</dbReference>
<evidence type="ECO:0000313" key="3">
    <source>
        <dbReference type="EMBL" id="SFU85367.1"/>
    </source>
</evidence>
<dbReference type="EMBL" id="FPBX01000027">
    <property type="protein sequence ID" value="SFU85367.1"/>
    <property type="molecule type" value="Genomic_DNA"/>
</dbReference>
<dbReference type="PANTHER" id="PTHR38110:SF1">
    <property type="entry name" value="THIOESTERASE DOMAIN-CONTAINING PROTEIN"/>
    <property type="match status" value="1"/>
</dbReference>
<dbReference type="Pfam" id="PF13622">
    <property type="entry name" value="4HBT_3"/>
    <property type="match status" value="1"/>
</dbReference>
<dbReference type="InterPro" id="IPR049450">
    <property type="entry name" value="ACOT8-like_C"/>
</dbReference>
<dbReference type="InterPro" id="IPR049449">
    <property type="entry name" value="TesB_ACOT8-like_N"/>
</dbReference>
<dbReference type="STRING" id="343013.SAMN04489707_102720"/>
<evidence type="ECO:0000259" key="2">
    <source>
        <dbReference type="Pfam" id="PF20789"/>
    </source>
</evidence>
<dbReference type="Proteomes" id="UP000183656">
    <property type="component" value="Unassembled WGS sequence"/>
</dbReference>
<evidence type="ECO:0000313" key="4">
    <source>
        <dbReference type="Proteomes" id="UP000183656"/>
    </source>
</evidence>
<sequence length="276" mass="29754">MSTSQSHPLDAALALASSAPGQYAGQTSPSYWNMVGPFGGITAATLLQAVLQHPDCLGEPLSLTVNYAGALEAGPFTLQAVPVRTNRSTQHWTLAISQAGADGQPVVTTTATAVTATRRDTWSASDQPLPPVPAPAQCPQAEAFFGSEWLRRYEMRLVEGSLPTQWDGSGDSSLTRLWMRDAPARALDFCALAAMADIFFPRVWLRRAQMVPAGTVSITIYFHASRAQLAATGAGYLLGQARAQEFRHGFFDHSAQLWNEAGTLLATSHQIVYYKE</sequence>
<reference evidence="3 4" key="1">
    <citation type="submission" date="2016-10" db="EMBL/GenBank/DDBJ databases">
        <authorList>
            <person name="de Groot N.N."/>
        </authorList>
    </citation>
    <scope>NUCLEOTIDE SEQUENCE [LARGE SCALE GENOMIC DNA]</scope>
    <source>
        <strain evidence="3 4">R-24608</strain>
    </source>
</reference>
<evidence type="ECO:0000259" key="1">
    <source>
        <dbReference type="Pfam" id="PF13622"/>
    </source>
</evidence>
<organism evidence="3 4">
    <name type="scientific">Paenacidovorax caeni</name>
    <dbReference type="NCBI Taxonomy" id="343013"/>
    <lineage>
        <taxon>Bacteria</taxon>
        <taxon>Pseudomonadati</taxon>
        <taxon>Pseudomonadota</taxon>
        <taxon>Betaproteobacteria</taxon>
        <taxon>Burkholderiales</taxon>
        <taxon>Comamonadaceae</taxon>
        <taxon>Paenacidovorax</taxon>
    </lineage>
</organism>
<dbReference type="InterPro" id="IPR042171">
    <property type="entry name" value="Acyl-CoA_hotdog"/>
</dbReference>
<feature type="domain" description="Acyl-CoA thioesterase-like C-terminal" evidence="2">
    <location>
        <begin position="136"/>
        <end position="273"/>
    </location>
</feature>
<accession>A0A1I7JJP4</accession>
<keyword evidence="4" id="KW-1185">Reference proteome</keyword>
<feature type="domain" description="Acyl-CoA thioesterase-like N-terminal HotDog" evidence="1">
    <location>
        <begin position="29"/>
        <end position="112"/>
    </location>
</feature>
<gene>
    <name evidence="3" type="ORF">SAMN04489707_102720</name>
</gene>
<dbReference type="PANTHER" id="PTHR38110">
    <property type="entry name" value="CHROMOSOME 23, WHOLE GENOME SHOTGUN SEQUENCE"/>
    <property type="match status" value="1"/>
</dbReference>
<dbReference type="OrthoDB" id="4370297at2"/>
<name>A0A1I7JJP4_9BURK</name>
<dbReference type="AlphaFoldDB" id="A0A1I7JJP4"/>
<dbReference type="RefSeq" id="WP_054256651.1">
    <property type="nucleotide sequence ID" value="NZ_CYIG01000022.1"/>
</dbReference>
<proteinExistence type="predicted"/>
<dbReference type="SUPFAM" id="SSF54637">
    <property type="entry name" value="Thioesterase/thiol ester dehydrase-isomerase"/>
    <property type="match status" value="2"/>
</dbReference>
<dbReference type="Pfam" id="PF20789">
    <property type="entry name" value="4HBT_3C"/>
    <property type="match status" value="1"/>
</dbReference>